<keyword evidence="1" id="KW-0472">Membrane</keyword>
<comment type="caution">
    <text evidence="4">The sequence shown here is derived from an EMBL/GenBank/DDBJ whole genome shotgun (WGS) entry which is preliminary data.</text>
</comment>
<dbReference type="EC" id="2.7.7.65" evidence="4"/>
<dbReference type="EMBL" id="JAKUDL010000002">
    <property type="protein sequence ID" value="MCH4294317.1"/>
    <property type="molecule type" value="Genomic_DNA"/>
</dbReference>
<dbReference type="CDD" id="cd06225">
    <property type="entry name" value="HAMP"/>
    <property type="match status" value="1"/>
</dbReference>
<dbReference type="CDD" id="cd01949">
    <property type="entry name" value="GGDEF"/>
    <property type="match status" value="1"/>
</dbReference>
<dbReference type="InterPro" id="IPR029787">
    <property type="entry name" value="Nucleotide_cyclase"/>
</dbReference>
<evidence type="ECO:0000313" key="4">
    <source>
        <dbReference type="EMBL" id="MCH4294317.1"/>
    </source>
</evidence>
<dbReference type="InterPro" id="IPR000160">
    <property type="entry name" value="GGDEF_dom"/>
</dbReference>
<dbReference type="RefSeq" id="WP_240590690.1">
    <property type="nucleotide sequence ID" value="NZ_JAKUDL010000002.1"/>
</dbReference>
<dbReference type="InterPro" id="IPR043128">
    <property type="entry name" value="Rev_trsase/Diguanyl_cyclase"/>
</dbReference>
<evidence type="ECO:0000256" key="1">
    <source>
        <dbReference type="SAM" id="Phobius"/>
    </source>
</evidence>
<dbReference type="SUPFAM" id="SSF55073">
    <property type="entry name" value="Nucleotide cyclase"/>
    <property type="match status" value="1"/>
</dbReference>
<dbReference type="InterPro" id="IPR003660">
    <property type="entry name" value="HAMP_dom"/>
</dbReference>
<feature type="domain" description="HAMP" evidence="2">
    <location>
        <begin position="182"/>
        <end position="235"/>
    </location>
</feature>
<keyword evidence="4" id="KW-0548">Nucleotidyltransferase</keyword>
<dbReference type="Gene3D" id="6.10.340.10">
    <property type="match status" value="1"/>
</dbReference>
<gene>
    <name evidence="4" type="ORF">MJ923_08350</name>
</gene>
<protein>
    <submittedName>
        <fullName evidence="4">Diguanylate cyclase</fullName>
        <ecNumber evidence="4">2.7.7.65</ecNumber>
    </submittedName>
</protein>
<organism evidence="4 5">
    <name type="scientific">Shewanella zhuhaiensis</name>
    <dbReference type="NCBI Taxonomy" id="2919576"/>
    <lineage>
        <taxon>Bacteria</taxon>
        <taxon>Pseudomonadati</taxon>
        <taxon>Pseudomonadota</taxon>
        <taxon>Gammaproteobacteria</taxon>
        <taxon>Alteromonadales</taxon>
        <taxon>Shewanellaceae</taxon>
        <taxon>Shewanella</taxon>
    </lineage>
</organism>
<dbReference type="InterPro" id="IPR052163">
    <property type="entry name" value="DGC-Regulatory_Protein"/>
</dbReference>
<name>A0AAJ1BI41_9GAMM</name>
<evidence type="ECO:0000259" key="2">
    <source>
        <dbReference type="PROSITE" id="PS50885"/>
    </source>
</evidence>
<dbReference type="NCBIfam" id="TIGR00254">
    <property type="entry name" value="GGDEF"/>
    <property type="match status" value="1"/>
</dbReference>
<dbReference type="PROSITE" id="PS50887">
    <property type="entry name" value="GGDEF"/>
    <property type="match status" value="1"/>
</dbReference>
<reference evidence="4 5" key="1">
    <citation type="submission" date="2022-02" db="EMBL/GenBank/DDBJ databases">
        <title>The genome sequence of Shewanella sp. 3B26.</title>
        <authorList>
            <person name="Du J."/>
        </authorList>
    </citation>
    <scope>NUCLEOTIDE SEQUENCE [LARGE SCALE GENOMIC DNA]</scope>
    <source>
        <strain evidence="4 5">3B26</strain>
    </source>
</reference>
<dbReference type="GO" id="GO:0052621">
    <property type="term" value="F:diguanylate cyclase activity"/>
    <property type="evidence" value="ECO:0007669"/>
    <property type="project" value="UniProtKB-EC"/>
</dbReference>
<feature type="transmembrane region" description="Helical" evidence="1">
    <location>
        <begin position="157"/>
        <end position="178"/>
    </location>
</feature>
<evidence type="ECO:0000259" key="3">
    <source>
        <dbReference type="PROSITE" id="PS50887"/>
    </source>
</evidence>
<keyword evidence="1" id="KW-1133">Transmembrane helix</keyword>
<feature type="transmembrane region" description="Helical" evidence="1">
    <location>
        <begin position="7"/>
        <end position="30"/>
    </location>
</feature>
<dbReference type="GO" id="GO:0007165">
    <property type="term" value="P:signal transduction"/>
    <property type="evidence" value="ECO:0007669"/>
    <property type="project" value="InterPro"/>
</dbReference>
<dbReference type="Pfam" id="PF00672">
    <property type="entry name" value="HAMP"/>
    <property type="match status" value="1"/>
</dbReference>
<keyword evidence="4" id="KW-0808">Transferase</keyword>
<dbReference type="GO" id="GO:0016020">
    <property type="term" value="C:membrane"/>
    <property type="evidence" value="ECO:0007669"/>
    <property type="project" value="InterPro"/>
</dbReference>
<dbReference type="PANTHER" id="PTHR46663">
    <property type="entry name" value="DIGUANYLATE CYCLASE DGCT-RELATED"/>
    <property type="match status" value="1"/>
</dbReference>
<dbReference type="SMART" id="SM00267">
    <property type="entry name" value="GGDEF"/>
    <property type="match status" value="1"/>
</dbReference>
<dbReference type="PROSITE" id="PS50885">
    <property type="entry name" value="HAMP"/>
    <property type="match status" value="1"/>
</dbReference>
<dbReference type="PANTHER" id="PTHR46663:SF2">
    <property type="entry name" value="GGDEF DOMAIN-CONTAINING PROTEIN"/>
    <property type="match status" value="1"/>
</dbReference>
<feature type="domain" description="GGDEF" evidence="3">
    <location>
        <begin position="292"/>
        <end position="425"/>
    </location>
</feature>
<dbReference type="Proteomes" id="UP001297581">
    <property type="component" value="Unassembled WGS sequence"/>
</dbReference>
<evidence type="ECO:0000313" key="5">
    <source>
        <dbReference type="Proteomes" id="UP001297581"/>
    </source>
</evidence>
<sequence>MTLAGRLKLAVIISSLFLVVMMGILSYIMYLDNQGYNNSYRYQELQITLSQLSGELWQLRQYEDFQALERAIDLSLTLDAQIQGLNQHQNARLGHIEKANTNLRTLMGLYPRTQDALNSENLNMLMARINTILLSMQDEVGELRHQLVARQHEAKKLMLVVIALLLFMSKTVVILFNLNTLKLFRRGLDNLESGIRQLASGDMASKVPEEVENPEFTTLSQHFNRMKQELKDSTISRADLQDEVNKRTELLQLQKEKLKYEAEHDPLTQVYSRNAFARILEQSLKRLQRNGGTGALLFIDINKFKPINDNYGHNIGDHVLITVARRIAYTLRQSDMISRLGGDEFVVWLEPIESPKQLDVVVEKLLDKLHQDIGFQNVHLLIDVSIGVAFYPEDGSNIEALLEVADKNMYACKRGAPKGYVSSSPR</sequence>
<keyword evidence="1" id="KW-0812">Transmembrane</keyword>
<dbReference type="Gene3D" id="3.30.70.270">
    <property type="match status" value="1"/>
</dbReference>
<dbReference type="AlphaFoldDB" id="A0AAJ1BI41"/>
<dbReference type="SMART" id="SM00304">
    <property type="entry name" value="HAMP"/>
    <property type="match status" value="1"/>
</dbReference>
<dbReference type="Pfam" id="PF00990">
    <property type="entry name" value="GGDEF"/>
    <property type="match status" value="1"/>
</dbReference>
<accession>A0AAJ1BI41</accession>
<keyword evidence="5" id="KW-1185">Reference proteome</keyword>
<proteinExistence type="predicted"/>